<keyword evidence="2" id="KW-1185">Reference proteome</keyword>
<dbReference type="STRING" id="665467.SAMN02982931_02395"/>
<dbReference type="Proteomes" id="UP000199071">
    <property type="component" value="Unassembled WGS sequence"/>
</dbReference>
<dbReference type="OrthoDB" id="5380561at2"/>
<gene>
    <name evidence="1" type="ORF">SAMN02982931_02395</name>
</gene>
<dbReference type="RefSeq" id="WP_090876650.1">
    <property type="nucleotide sequence ID" value="NZ_FMXQ01000004.1"/>
</dbReference>
<evidence type="ECO:0000313" key="2">
    <source>
        <dbReference type="Proteomes" id="UP000199071"/>
    </source>
</evidence>
<accession>A0A1G6CER1</accession>
<dbReference type="InterPro" id="IPR011049">
    <property type="entry name" value="Serralysin-like_metalloprot_C"/>
</dbReference>
<proteinExistence type="predicted"/>
<evidence type="ECO:0000313" key="1">
    <source>
        <dbReference type="EMBL" id="SDB31369.1"/>
    </source>
</evidence>
<dbReference type="Gene3D" id="2.160.20.160">
    <property type="match status" value="1"/>
</dbReference>
<reference evidence="1 2" key="1">
    <citation type="submission" date="2016-10" db="EMBL/GenBank/DDBJ databases">
        <authorList>
            <person name="de Groot N.N."/>
        </authorList>
    </citation>
    <scope>NUCLEOTIDE SEQUENCE [LARGE SCALE GENOMIC DNA]</scope>
    <source>
        <strain evidence="1 2">ATCC 35022</strain>
    </source>
</reference>
<organism evidence="1 2">
    <name type="scientific">Bauldia litoralis</name>
    <dbReference type="NCBI Taxonomy" id="665467"/>
    <lineage>
        <taxon>Bacteria</taxon>
        <taxon>Pseudomonadati</taxon>
        <taxon>Pseudomonadota</taxon>
        <taxon>Alphaproteobacteria</taxon>
        <taxon>Hyphomicrobiales</taxon>
        <taxon>Kaistiaceae</taxon>
        <taxon>Bauldia</taxon>
    </lineage>
</organism>
<dbReference type="SUPFAM" id="SSF51120">
    <property type="entry name" value="beta-Roll"/>
    <property type="match status" value="1"/>
</dbReference>
<dbReference type="AlphaFoldDB" id="A0A1G6CER1"/>
<sequence length="370" mass="39838">MPVQKLNVSGGPIGITYSGPFEVWTIAKGVSVSATDAGVLSEFASSTLVNKGSVAGHDGVYFDPDAFGEYVVRNTKSGKINAENIGIFVEDFSGPLSVSNKGKITGDVTGIKSDGSSDVSIENKGRIFGEYEGIEIDFQSMGTTGVSIDNYASIRSLEYAIALDDYYGQTAKIMNAKGATIKAPVAIYSDEQLKLTNEGKIKGDIFTYDGNDKIINKMKIVGDVRVGEGDDTIKNKGDARTTGLMDGHEGNDTFVLGNKTDKILFDSALDAATNVDRIKNFESGDDRLYLDEDFFPMLSTGKVKGSEFHKGKSAKDADDYLIYHQKTGALYYDADGSGIADKTKFAQFDAGTKLTASDIRVGEYTFDFFV</sequence>
<protein>
    <submittedName>
        <fullName evidence="1">Uncharacterized protein</fullName>
    </submittedName>
</protein>
<dbReference type="EMBL" id="FMXQ01000004">
    <property type="protein sequence ID" value="SDB31369.1"/>
    <property type="molecule type" value="Genomic_DNA"/>
</dbReference>
<name>A0A1G6CER1_9HYPH</name>